<keyword evidence="4" id="KW-1185">Reference proteome</keyword>
<dbReference type="EMBL" id="JAXOVC010000006">
    <property type="protein sequence ID" value="KAK4500827.1"/>
    <property type="molecule type" value="Genomic_DNA"/>
</dbReference>
<proteinExistence type="predicted"/>
<feature type="compositionally biased region" description="Acidic residues" evidence="1">
    <location>
        <begin position="351"/>
        <end position="361"/>
    </location>
</feature>
<protein>
    <submittedName>
        <fullName evidence="3">Uncharacterized protein</fullName>
    </submittedName>
</protein>
<accession>A0ABR0EH58</accession>
<evidence type="ECO:0000256" key="2">
    <source>
        <dbReference type="SAM" id="SignalP"/>
    </source>
</evidence>
<sequence>MAEMILPIVALAGFAHAAPQLNLGGAAGAGAGLGAGLGLPLGVPAVSTPLVPSITLPTLPVTTSATQVAVPVPVVGGSGAGLPPVAVPSVGAGGLPSAALPAGGLPDAGGLVQSAAGGLPALPTNGLPAVGGGLPSLPTSGLPAVGGGVPALPSILPAPALPELPTSSLTLPAILETSFPTGSILPVDIKTLVPLANTDIISTLASLPANAAATGAISSALAALPTSGLPTLPEVPTNILPGGLPALTAAPEVNSLLESVTSDALAKVISAVASAFAQVASVAGGALPTPAAALPSSVLSALENLPTAQITGAVGGVTGVAAGVVLTGVPAVPAAGAGLPNVTLPGRTKENEDESEEEGEEVKEKRQLPNLGSLLGGSGSSSPVAGVQDALGGLLGGAGLGNAVGGLTANNQLVGNVANVVNGLAGGATPLTFLNPLLSSTGGVAGLPAVLAGTPLGGILTSSAGIPSIVLSTTKNIPLLAPLSSLSTGVKSAATLPLTDILSSLPVLSSLVRQAISTLNTFGLYNVDPFTQLVPLTNVAALQTAVQFINTKDLALASYILGGKDVLSSNALGGLLSDPTQLVRAVSAAAPVADNLPALSSFLILSNLGATGIQNLIPGIDTSVVQNLLAKLPVGSLPTLPTGSLTGALPVKE</sequence>
<dbReference type="Proteomes" id="UP001305779">
    <property type="component" value="Unassembled WGS sequence"/>
</dbReference>
<organism evidence="3 4">
    <name type="scientific">Zasmidium cellare</name>
    <name type="common">Wine cellar mold</name>
    <name type="synonym">Racodium cellare</name>
    <dbReference type="NCBI Taxonomy" id="395010"/>
    <lineage>
        <taxon>Eukaryota</taxon>
        <taxon>Fungi</taxon>
        <taxon>Dikarya</taxon>
        <taxon>Ascomycota</taxon>
        <taxon>Pezizomycotina</taxon>
        <taxon>Dothideomycetes</taxon>
        <taxon>Dothideomycetidae</taxon>
        <taxon>Mycosphaerellales</taxon>
        <taxon>Mycosphaerellaceae</taxon>
        <taxon>Zasmidium</taxon>
    </lineage>
</organism>
<reference evidence="3 4" key="1">
    <citation type="journal article" date="2023" name="G3 (Bethesda)">
        <title>A chromosome-level genome assembly of Zasmidium syzygii isolated from banana leaves.</title>
        <authorList>
            <person name="van Westerhoven A.C."/>
            <person name="Mehrabi R."/>
            <person name="Talebi R."/>
            <person name="Steentjes M.B.F."/>
            <person name="Corcolon B."/>
            <person name="Chong P.A."/>
            <person name="Kema G.H.J."/>
            <person name="Seidl M.F."/>
        </authorList>
    </citation>
    <scope>NUCLEOTIDE SEQUENCE [LARGE SCALE GENOMIC DNA]</scope>
    <source>
        <strain evidence="3 4">P124</strain>
    </source>
</reference>
<evidence type="ECO:0000256" key="1">
    <source>
        <dbReference type="SAM" id="MobiDB-lite"/>
    </source>
</evidence>
<feature type="signal peptide" evidence="2">
    <location>
        <begin position="1"/>
        <end position="17"/>
    </location>
</feature>
<keyword evidence="2" id="KW-0732">Signal</keyword>
<feature type="region of interest" description="Disordered" evidence="1">
    <location>
        <begin position="337"/>
        <end position="380"/>
    </location>
</feature>
<evidence type="ECO:0000313" key="3">
    <source>
        <dbReference type="EMBL" id="KAK4500827.1"/>
    </source>
</evidence>
<comment type="caution">
    <text evidence="3">The sequence shown here is derived from an EMBL/GenBank/DDBJ whole genome shotgun (WGS) entry which is preliminary data.</text>
</comment>
<evidence type="ECO:0000313" key="4">
    <source>
        <dbReference type="Proteomes" id="UP001305779"/>
    </source>
</evidence>
<feature type="chain" id="PRO_5045163260" evidence="2">
    <location>
        <begin position="18"/>
        <end position="653"/>
    </location>
</feature>
<gene>
    <name evidence="3" type="ORF">PRZ48_009019</name>
</gene>
<name>A0ABR0EH58_ZASCE</name>